<evidence type="ECO:0000313" key="1">
    <source>
        <dbReference type="EMBL" id="TQV95111.1"/>
    </source>
</evidence>
<dbReference type="Proteomes" id="UP000315783">
    <property type="component" value="Unassembled WGS sequence"/>
</dbReference>
<proteinExistence type="predicted"/>
<protein>
    <submittedName>
        <fullName evidence="1">Uncharacterized protein</fullName>
    </submittedName>
</protein>
<comment type="caution">
    <text evidence="1">The sequence shown here is derived from an EMBL/GenBank/DDBJ whole genome shotgun (WGS) entry which is preliminary data.</text>
</comment>
<sequence length="53" mass="5882">MGRTCLDTVARNKKQSALGAIDRHGTKTLKVNVHDTYVGSGWQQLEIGDVWIL</sequence>
<gene>
    <name evidence="1" type="ORF">IF1G_06098</name>
</gene>
<organism evidence="1 2">
    <name type="scientific">Cordyceps javanica</name>
    <dbReference type="NCBI Taxonomy" id="43265"/>
    <lineage>
        <taxon>Eukaryota</taxon>
        <taxon>Fungi</taxon>
        <taxon>Dikarya</taxon>
        <taxon>Ascomycota</taxon>
        <taxon>Pezizomycotina</taxon>
        <taxon>Sordariomycetes</taxon>
        <taxon>Hypocreomycetidae</taxon>
        <taxon>Hypocreales</taxon>
        <taxon>Cordycipitaceae</taxon>
        <taxon>Cordyceps</taxon>
    </lineage>
</organism>
<keyword evidence="2" id="KW-1185">Reference proteome</keyword>
<evidence type="ECO:0000313" key="2">
    <source>
        <dbReference type="Proteomes" id="UP000315783"/>
    </source>
</evidence>
<name>A0A545V062_9HYPO</name>
<dbReference type="AlphaFoldDB" id="A0A545V062"/>
<reference evidence="1 2" key="1">
    <citation type="journal article" date="2019" name="Appl. Microbiol. Biotechnol.">
        <title>Genome sequence of Isaria javanica and comparative genome analysis insights into family S53 peptidase evolution in fungal entomopathogens.</title>
        <authorList>
            <person name="Lin R."/>
            <person name="Zhang X."/>
            <person name="Xin B."/>
            <person name="Zou M."/>
            <person name="Gao Y."/>
            <person name="Qin F."/>
            <person name="Hu Q."/>
            <person name="Xie B."/>
            <person name="Cheng X."/>
        </authorList>
    </citation>
    <scope>NUCLEOTIDE SEQUENCE [LARGE SCALE GENOMIC DNA]</scope>
    <source>
        <strain evidence="1 2">IJ1G</strain>
    </source>
</reference>
<dbReference type="EMBL" id="SPUK01000008">
    <property type="protein sequence ID" value="TQV95111.1"/>
    <property type="molecule type" value="Genomic_DNA"/>
</dbReference>
<accession>A0A545V062</accession>